<evidence type="ECO:0000256" key="4">
    <source>
        <dbReference type="ARBA" id="ARBA00023136"/>
    </source>
</evidence>
<feature type="chain" id="PRO_5012199874" evidence="6">
    <location>
        <begin position="23"/>
        <end position="549"/>
    </location>
</feature>
<keyword evidence="5" id="KW-0998">Cell outer membrane</keyword>
<evidence type="ECO:0000256" key="1">
    <source>
        <dbReference type="ARBA" id="ARBA00004442"/>
    </source>
</evidence>
<gene>
    <name evidence="9" type="ORF">SAMN06269250_2820</name>
</gene>
<keyword evidence="10" id="KW-1185">Reference proteome</keyword>
<dbReference type="InterPro" id="IPR033985">
    <property type="entry name" value="SusD-like_N"/>
</dbReference>
<comment type="similarity">
    <text evidence="2">Belongs to the SusD family.</text>
</comment>
<name>A0A286FZQ1_9BACT</name>
<evidence type="ECO:0000256" key="6">
    <source>
        <dbReference type="SAM" id="SignalP"/>
    </source>
</evidence>
<dbReference type="AlphaFoldDB" id="A0A286FZQ1"/>
<dbReference type="Pfam" id="PF14322">
    <property type="entry name" value="SusD-like_3"/>
    <property type="match status" value="1"/>
</dbReference>
<proteinExistence type="inferred from homology"/>
<evidence type="ECO:0000313" key="10">
    <source>
        <dbReference type="Proteomes" id="UP000219452"/>
    </source>
</evidence>
<evidence type="ECO:0000256" key="5">
    <source>
        <dbReference type="ARBA" id="ARBA00023237"/>
    </source>
</evidence>
<dbReference type="Pfam" id="PF07980">
    <property type="entry name" value="SusD_RagB"/>
    <property type="match status" value="1"/>
</dbReference>
<dbReference type="GO" id="GO:0009279">
    <property type="term" value="C:cell outer membrane"/>
    <property type="evidence" value="ECO:0007669"/>
    <property type="project" value="UniProtKB-SubCell"/>
</dbReference>
<organism evidence="9 10">
    <name type="scientific">Spirosoma fluviale</name>
    <dbReference type="NCBI Taxonomy" id="1597977"/>
    <lineage>
        <taxon>Bacteria</taxon>
        <taxon>Pseudomonadati</taxon>
        <taxon>Bacteroidota</taxon>
        <taxon>Cytophagia</taxon>
        <taxon>Cytophagales</taxon>
        <taxon>Cytophagaceae</taxon>
        <taxon>Spirosoma</taxon>
    </lineage>
</organism>
<dbReference type="SUPFAM" id="SSF48452">
    <property type="entry name" value="TPR-like"/>
    <property type="match status" value="1"/>
</dbReference>
<feature type="domain" description="SusD-like N-terminal" evidence="8">
    <location>
        <begin position="112"/>
        <end position="217"/>
    </location>
</feature>
<sequence>MKRYKLYLLTLLFAGLTTSSCKDSYLTEQPLNIIAPDNLYVNKAGFEAGLYGLYGLVRRERAGIGSTSSGSIDLSNDLASTAAMVGVDNAFSLFPASGAPEQVFNEFGILLNSTNPYVRSVWEWLYQVINAANTIIDRSGNPAINWSATEKAQIVGEARLIRAWAYRHLTFLYGDVPLNIRESTGATIRTDWERTPVADVRKQMEADLLFAETNMAELAPLEGRMPRAVATHYLAELYLTTGDNASAKAKAQSLISNPLYKLVTARYGVRKALPGTAFTDMFIDGNTNRSQGNTEALWVVQNEYLSAGGENNILRRWWVNRYDRISVGGKTPVTFSVDNGGRGIGRFGITRFGLSLYGTGDERGSYHALRLFWLMNNAASLPTGAKLGDTVRTAQTGLESLNNQNWPNTRKWDWAPAVAEDVQQSSTYNDQMYLRLGETYLLLAEAQLKLGETDNAAVTINTLRTRAKAKLITAADLSLDFILDERSRELITEEHRRYTLIRTGKWLERTKKYNALAGNKITERDQLLPIPQSVIDANLTRKMAQNPGY</sequence>
<dbReference type="OrthoDB" id="906516at2"/>
<dbReference type="InterPro" id="IPR011990">
    <property type="entry name" value="TPR-like_helical_dom_sf"/>
</dbReference>
<dbReference type="PROSITE" id="PS51257">
    <property type="entry name" value="PROKAR_LIPOPROTEIN"/>
    <property type="match status" value="1"/>
</dbReference>
<keyword evidence="4" id="KW-0472">Membrane</keyword>
<dbReference type="Proteomes" id="UP000219452">
    <property type="component" value="Unassembled WGS sequence"/>
</dbReference>
<feature type="domain" description="RagB/SusD" evidence="7">
    <location>
        <begin position="403"/>
        <end position="549"/>
    </location>
</feature>
<protein>
    <submittedName>
        <fullName evidence="9">Starch-binding associating with outer membrane</fullName>
    </submittedName>
</protein>
<dbReference type="InterPro" id="IPR012944">
    <property type="entry name" value="SusD_RagB_dom"/>
</dbReference>
<evidence type="ECO:0000259" key="7">
    <source>
        <dbReference type="Pfam" id="PF07980"/>
    </source>
</evidence>
<evidence type="ECO:0000259" key="8">
    <source>
        <dbReference type="Pfam" id="PF14322"/>
    </source>
</evidence>
<feature type="signal peptide" evidence="6">
    <location>
        <begin position="1"/>
        <end position="22"/>
    </location>
</feature>
<evidence type="ECO:0000313" key="9">
    <source>
        <dbReference type="EMBL" id="SOD88735.1"/>
    </source>
</evidence>
<dbReference type="EMBL" id="OCNH01000002">
    <property type="protein sequence ID" value="SOD88735.1"/>
    <property type="molecule type" value="Genomic_DNA"/>
</dbReference>
<dbReference type="RefSeq" id="WP_097126432.1">
    <property type="nucleotide sequence ID" value="NZ_OCNH01000002.1"/>
</dbReference>
<reference evidence="10" key="1">
    <citation type="submission" date="2017-09" db="EMBL/GenBank/DDBJ databases">
        <authorList>
            <person name="Varghese N."/>
            <person name="Submissions S."/>
        </authorList>
    </citation>
    <scope>NUCLEOTIDE SEQUENCE [LARGE SCALE GENOMIC DNA]</scope>
    <source>
        <strain evidence="10">DSM 29961</strain>
    </source>
</reference>
<evidence type="ECO:0000256" key="2">
    <source>
        <dbReference type="ARBA" id="ARBA00006275"/>
    </source>
</evidence>
<evidence type="ECO:0000256" key="3">
    <source>
        <dbReference type="ARBA" id="ARBA00022729"/>
    </source>
</evidence>
<comment type="subcellular location">
    <subcellularLocation>
        <location evidence="1">Cell outer membrane</location>
    </subcellularLocation>
</comment>
<keyword evidence="3 6" id="KW-0732">Signal</keyword>
<dbReference type="Gene3D" id="1.25.40.390">
    <property type="match status" value="1"/>
</dbReference>
<accession>A0A286FZQ1</accession>